<evidence type="ECO:0000313" key="1">
    <source>
        <dbReference type="EMBL" id="AAD36077.1"/>
    </source>
</evidence>
<dbReference type="Proteomes" id="UP000008183">
    <property type="component" value="Chromosome"/>
</dbReference>
<sequence length="38" mass="4189">MMSEIEENSSKKLSMSYDDKKAAFSGGFVVNRVLSQAC</sequence>
<protein>
    <submittedName>
        <fullName evidence="1">Uncharacterized protein</fullName>
    </submittedName>
</protein>
<keyword evidence="2" id="KW-1185">Reference proteome</keyword>
<dbReference type="EnsemblBacteria" id="AAD36077">
    <property type="protein sequence ID" value="AAD36077"/>
    <property type="gene ID" value="TM_0995"/>
</dbReference>
<evidence type="ECO:0000313" key="2">
    <source>
        <dbReference type="Proteomes" id="UP000008183"/>
    </source>
</evidence>
<dbReference type="PIR" id="E72306">
    <property type="entry name" value="E72306"/>
</dbReference>
<reference evidence="1 2" key="1">
    <citation type="journal article" date="1999" name="Nature">
        <title>Evidence for lateral gene transfer between Archaea and Bacteria from genome sequence of Thermotoga maritima.</title>
        <authorList>
            <person name="Nelson K.E."/>
            <person name="Clayton R.A."/>
            <person name="Gill S.R."/>
            <person name="Gwinn M.L."/>
            <person name="Dodson R.J."/>
            <person name="Haft D.H."/>
            <person name="Hickey E.K."/>
            <person name="Peterson J.D."/>
            <person name="Nelson W.C."/>
            <person name="Ketchum K.A."/>
            <person name="McDonald L."/>
            <person name="Utterback T.R."/>
            <person name="Malek J.A."/>
            <person name="Linher K.D."/>
            <person name="Garrett M.M."/>
            <person name="Stewart A.M."/>
            <person name="Cotton M.D."/>
            <person name="Pratt M.S."/>
            <person name="Phillips C.A."/>
            <person name="Richardson D."/>
            <person name="Heidelberg J."/>
            <person name="Sutton G.G."/>
            <person name="Fleischmann R.D."/>
            <person name="White O."/>
            <person name="Salzberg S.L."/>
            <person name="Smith H.O."/>
            <person name="Venter J.C."/>
            <person name="Fraser C.M."/>
        </authorList>
    </citation>
    <scope>NUCLEOTIDE SEQUENCE [LARGE SCALE GENOMIC DNA]</scope>
    <source>
        <strain evidence="2">ATCC 43589 / DSM 3109 / JCM 10099 / NBRC 100826 / MSB8</strain>
    </source>
</reference>
<name>Q9X090_THEMA</name>
<gene>
    <name evidence="1" type="ordered locus">TM_0995</name>
</gene>
<dbReference type="AlphaFoldDB" id="Q9X090"/>
<dbReference type="KEGG" id="tmi:THEMA_09375"/>
<dbReference type="PaxDb" id="243274-THEMA_09375"/>
<dbReference type="KEGG" id="tma:TM0995"/>
<dbReference type="OrthoDB" id="9870428at2"/>
<dbReference type="InParanoid" id="Q9X090"/>
<organism evidence="1 2">
    <name type="scientific">Thermotoga maritima (strain ATCC 43589 / DSM 3109 / JCM 10099 / NBRC 100826 / MSB8)</name>
    <dbReference type="NCBI Taxonomy" id="243274"/>
    <lineage>
        <taxon>Bacteria</taxon>
        <taxon>Thermotogati</taxon>
        <taxon>Thermotogota</taxon>
        <taxon>Thermotogae</taxon>
        <taxon>Thermotogales</taxon>
        <taxon>Thermotogaceae</taxon>
        <taxon>Thermotoga</taxon>
    </lineage>
</organism>
<accession>Q9X090</accession>
<dbReference type="EMBL" id="AE000512">
    <property type="protein sequence ID" value="AAD36077.1"/>
    <property type="molecule type" value="Genomic_DNA"/>
</dbReference>
<proteinExistence type="predicted"/>
<dbReference type="PATRIC" id="fig|243274.18.peg.1819"/>